<gene>
    <name evidence="4 6" type="primary">cysQ</name>
    <name evidence="6" type="ORF">NCTC11190_01970</name>
</gene>
<reference evidence="6 7" key="1">
    <citation type="submission" date="2018-06" db="EMBL/GenBank/DDBJ databases">
        <authorList>
            <consortium name="Pathogen Informatics"/>
            <person name="Doyle S."/>
        </authorList>
    </citation>
    <scope>NUCLEOTIDE SEQUENCE [LARGE SCALE GENOMIC DNA]</scope>
    <source>
        <strain evidence="6 7">NCTC11190</strain>
    </source>
</reference>
<dbReference type="EMBL" id="UGVL01000001">
    <property type="protein sequence ID" value="SUE34737.1"/>
    <property type="molecule type" value="Genomic_DNA"/>
</dbReference>
<evidence type="ECO:0000256" key="4">
    <source>
        <dbReference type="HAMAP-Rule" id="MF_02095"/>
    </source>
</evidence>
<accession>A0A379MV53</accession>
<keyword evidence="4" id="KW-1003">Cell membrane</keyword>
<feature type="binding site" evidence="5">
    <location>
        <position position="71"/>
    </location>
    <ligand>
        <name>Mg(2+)</name>
        <dbReference type="ChEBI" id="CHEBI:18420"/>
        <label>1</label>
        <note>catalytic</note>
    </ligand>
</feature>
<feature type="binding site" evidence="4">
    <location>
        <position position="235"/>
    </location>
    <ligand>
        <name>Mg(2+)</name>
        <dbReference type="ChEBI" id="CHEBI:18420"/>
        <label>2</label>
    </ligand>
</feature>
<dbReference type="EC" id="3.1.3.7" evidence="4"/>
<keyword evidence="2 4" id="KW-0479">Metal-binding</keyword>
<dbReference type="HAMAP" id="MF_02095">
    <property type="entry name" value="CysQ"/>
    <property type="match status" value="1"/>
</dbReference>
<dbReference type="GO" id="GO:0000287">
    <property type="term" value="F:magnesium ion binding"/>
    <property type="evidence" value="ECO:0007669"/>
    <property type="project" value="UniProtKB-UniRule"/>
</dbReference>
<comment type="subcellular location">
    <subcellularLocation>
        <location evidence="4">Cell membrane</location>
        <topology evidence="4">Peripheral membrane protein</topology>
        <orientation evidence="4">Cytoplasmic side</orientation>
    </subcellularLocation>
</comment>
<dbReference type="NCBIfam" id="TIGR01331">
    <property type="entry name" value="bisphos_cysQ"/>
    <property type="match status" value="1"/>
</dbReference>
<keyword evidence="4 6" id="KW-0378">Hydrolase</keyword>
<dbReference type="Pfam" id="PF00459">
    <property type="entry name" value="Inositol_P"/>
    <property type="match status" value="1"/>
</dbReference>
<dbReference type="InterPro" id="IPR050725">
    <property type="entry name" value="CysQ/Inositol_MonoPase"/>
</dbReference>
<feature type="binding site" evidence="4">
    <location>
        <position position="71"/>
    </location>
    <ligand>
        <name>Mg(2+)</name>
        <dbReference type="ChEBI" id="CHEBI:18420"/>
        <label>1</label>
    </ligand>
</feature>
<keyword evidence="4" id="KW-0472">Membrane</keyword>
<dbReference type="GO" id="GO:0008441">
    <property type="term" value="F:3'(2'),5'-bisphosphate nucleotidase activity"/>
    <property type="evidence" value="ECO:0007669"/>
    <property type="project" value="UniProtKB-UniRule"/>
</dbReference>
<dbReference type="CDD" id="cd01638">
    <property type="entry name" value="CysQ"/>
    <property type="match status" value="1"/>
</dbReference>
<dbReference type="GO" id="GO:0050427">
    <property type="term" value="P:3'-phosphoadenosine 5'-phosphosulfate metabolic process"/>
    <property type="evidence" value="ECO:0007669"/>
    <property type="project" value="TreeGrafter"/>
</dbReference>
<feature type="binding site" evidence="4">
    <location>
        <position position="91"/>
    </location>
    <ligand>
        <name>Mg(2+)</name>
        <dbReference type="ChEBI" id="CHEBI:18420"/>
        <label>1</label>
    </ligand>
</feature>
<dbReference type="PANTHER" id="PTHR43028:SF5">
    <property type="entry name" value="3'(2'),5'-BISPHOSPHATE NUCLEOTIDASE 1"/>
    <property type="match status" value="1"/>
</dbReference>
<organism evidence="6 7">
    <name type="scientific">Rikenella microfusus</name>
    <dbReference type="NCBI Taxonomy" id="28139"/>
    <lineage>
        <taxon>Bacteria</taxon>
        <taxon>Pseudomonadati</taxon>
        <taxon>Bacteroidota</taxon>
        <taxon>Bacteroidia</taxon>
        <taxon>Bacteroidales</taxon>
        <taxon>Rikenellaceae</taxon>
        <taxon>Rikenella</taxon>
    </lineage>
</organism>
<dbReference type="OrthoDB" id="9772456at2"/>
<feature type="binding site" evidence="5">
    <location>
        <position position="94"/>
    </location>
    <ligand>
        <name>Mg(2+)</name>
        <dbReference type="ChEBI" id="CHEBI:18420"/>
        <label>1</label>
        <note>catalytic</note>
    </ligand>
</feature>
<evidence type="ECO:0000256" key="2">
    <source>
        <dbReference type="ARBA" id="ARBA00022723"/>
    </source>
</evidence>
<comment type="catalytic activity">
    <reaction evidence="1 4">
        <text>adenosine 3',5'-bisphosphate + H2O = AMP + phosphate</text>
        <dbReference type="Rhea" id="RHEA:10040"/>
        <dbReference type="ChEBI" id="CHEBI:15377"/>
        <dbReference type="ChEBI" id="CHEBI:43474"/>
        <dbReference type="ChEBI" id="CHEBI:58343"/>
        <dbReference type="ChEBI" id="CHEBI:456215"/>
        <dbReference type="EC" id="3.1.3.7"/>
    </reaction>
</comment>
<evidence type="ECO:0000313" key="6">
    <source>
        <dbReference type="EMBL" id="SUE34737.1"/>
    </source>
</evidence>
<dbReference type="Proteomes" id="UP000255233">
    <property type="component" value="Unassembled WGS sequence"/>
</dbReference>
<dbReference type="Gene3D" id="3.40.190.80">
    <property type="match status" value="1"/>
</dbReference>
<evidence type="ECO:0000313" key="7">
    <source>
        <dbReference type="Proteomes" id="UP000255233"/>
    </source>
</evidence>
<dbReference type="RefSeq" id="WP_027291449.1">
    <property type="nucleotide sequence ID" value="NZ_CALVFX010000001.1"/>
</dbReference>
<name>A0A379MV53_9BACT</name>
<dbReference type="InterPro" id="IPR020583">
    <property type="entry name" value="Inositol_monoP_metal-BS"/>
</dbReference>
<feature type="binding site" evidence="5">
    <location>
        <position position="93"/>
    </location>
    <ligand>
        <name>Mg(2+)</name>
        <dbReference type="ChEBI" id="CHEBI:18420"/>
        <label>2</label>
    </ligand>
</feature>
<feature type="binding site" evidence="4">
    <location>
        <position position="93"/>
    </location>
    <ligand>
        <name>Mg(2+)</name>
        <dbReference type="ChEBI" id="CHEBI:18420"/>
        <label>1</label>
    </ligand>
</feature>
<dbReference type="PANTHER" id="PTHR43028">
    <property type="entry name" value="3'(2'),5'-BISPHOSPHATE NUCLEOTIDASE 1"/>
    <property type="match status" value="1"/>
</dbReference>
<feature type="binding site" evidence="4">
    <location>
        <position position="94"/>
    </location>
    <ligand>
        <name>Mg(2+)</name>
        <dbReference type="ChEBI" id="CHEBI:18420"/>
        <label>2</label>
    </ligand>
</feature>
<dbReference type="Gene3D" id="3.30.540.10">
    <property type="entry name" value="Fructose-1,6-Bisphosphatase, subunit A, domain 1"/>
    <property type="match status" value="1"/>
</dbReference>
<feature type="binding site" evidence="4">
    <location>
        <position position="91"/>
    </location>
    <ligand>
        <name>Mg(2+)</name>
        <dbReference type="ChEBI" id="CHEBI:18420"/>
        <label>2</label>
    </ligand>
</feature>
<protein>
    <recommendedName>
        <fullName evidence="4">3'(2'),5'-bisphosphate nucleotidase CysQ</fullName>
        <ecNumber evidence="4">3.1.3.7</ecNumber>
    </recommendedName>
    <alternativeName>
        <fullName evidence="4">3'(2'),5-bisphosphonucleoside 3'(2')-phosphohydrolase</fullName>
    </alternativeName>
    <alternativeName>
        <fullName evidence="4">3'-phosphoadenosine 5'-phosphate phosphatase</fullName>
        <shortName evidence="4">PAP phosphatase</shortName>
    </alternativeName>
</protein>
<feature type="binding site" evidence="4">
    <location>
        <position position="71"/>
    </location>
    <ligand>
        <name>substrate</name>
    </ligand>
</feature>
<feature type="binding site" evidence="5">
    <location>
        <position position="91"/>
    </location>
    <ligand>
        <name>Mg(2+)</name>
        <dbReference type="ChEBI" id="CHEBI:18420"/>
        <label>1</label>
        <note>catalytic</note>
    </ligand>
</feature>
<sequence>MIEREQADFFLAEAYNAAVRAGAKIMEIYTRYDDFFVSLKADSTPITIADKEAHTLIKHFLSATRIPLLSEEGRDLYFDERRGWDLFWMVDPLDGTEEFIKRNGEFTVNIALMVDNRPYLGVIYIPTTETIYFSDPDRGSFCKTAVRPEMSAEYTISRIFAGARRLPVVGERNMPMKVALSRSHESEQVREHIRRLQEQIGEVQIVEYGSSLKMCLVAEGSVDCYLRTTPTSEWDTAAGEAIARGAGVRVVSLGGEPLRYNEESLENPPFICLTKYLSGYEWQQ</sequence>
<proteinExistence type="inferred from homology"/>
<keyword evidence="3 4" id="KW-0460">Magnesium</keyword>
<dbReference type="STRING" id="880526.GCA_000427365_01848"/>
<evidence type="ECO:0000256" key="5">
    <source>
        <dbReference type="PIRSR" id="PIRSR600760-2"/>
    </source>
</evidence>
<evidence type="ECO:0000256" key="1">
    <source>
        <dbReference type="ARBA" id="ARBA00001625"/>
    </source>
</evidence>
<comment type="similarity">
    <text evidence="4">Belongs to the inositol monophosphatase superfamily. CysQ family.</text>
</comment>
<dbReference type="PROSITE" id="PS00629">
    <property type="entry name" value="IMP_1"/>
    <property type="match status" value="1"/>
</dbReference>
<evidence type="ECO:0000256" key="3">
    <source>
        <dbReference type="ARBA" id="ARBA00022842"/>
    </source>
</evidence>
<feature type="binding site" evidence="4">
    <location>
        <position position="235"/>
    </location>
    <ligand>
        <name>substrate</name>
    </ligand>
</feature>
<dbReference type="GO" id="GO:0005886">
    <property type="term" value="C:plasma membrane"/>
    <property type="evidence" value="ECO:0007669"/>
    <property type="project" value="UniProtKB-SubCell"/>
</dbReference>
<dbReference type="InterPro" id="IPR006240">
    <property type="entry name" value="CysQ"/>
</dbReference>
<comment type="cofactor">
    <cofactor evidence="4 5">
        <name>Mg(2+)</name>
        <dbReference type="ChEBI" id="CHEBI:18420"/>
    </cofactor>
</comment>
<feature type="binding site" evidence="4">
    <location>
        <begin position="93"/>
        <end position="96"/>
    </location>
    <ligand>
        <name>substrate</name>
    </ligand>
</feature>
<dbReference type="GO" id="GO:0000103">
    <property type="term" value="P:sulfate assimilation"/>
    <property type="evidence" value="ECO:0007669"/>
    <property type="project" value="TreeGrafter"/>
</dbReference>
<dbReference type="AlphaFoldDB" id="A0A379MV53"/>
<comment type="function">
    <text evidence="4">Converts adenosine-3',5'-bisphosphate (PAP) to AMP.</text>
</comment>
<feature type="binding site" evidence="5">
    <location>
        <position position="235"/>
    </location>
    <ligand>
        <name>Mg(2+)</name>
        <dbReference type="ChEBI" id="CHEBI:18420"/>
        <label>1</label>
        <note>catalytic</note>
    </ligand>
</feature>
<dbReference type="SUPFAM" id="SSF56655">
    <property type="entry name" value="Carbohydrate phosphatase"/>
    <property type="match status" value="1"/>
</dbReference>
<dbReference type="InterPro" id="IPR000760">
    <property type="entry name" value="Inositol_monophosphatase-like"/>
</dbReference>
<keyword evidence="7" id="KW-1185">Reference proteome</keyword>